<protein>
    <recommendedName>
        <fullName evidence="5">Ubiquitin-like protease family profile domain-containing protein</fullName>
    </recommendedName>
</protein>
<keyword evidence="4" id="KW-0472">Membrane</keyword>
<feature type="domain" description="Ubiquitin-like protease family profile" evidence="5">
    <location>
        <begin position="25"/>
        <end position="125"/>
    </location>
</feature>
<dbReference type="InterPro" id="IPR038765">
    <property type="entry name" value="Papain-like_cys_pep_sf"/>
</dbReference>
<dbReference type="GO" id="GO:0006508">
    <property type="term" value="P:proteolysis"/>
    <property type="evidence" value="ECO:0007669"/>
    <property type="project" value="UniProtKB-KW"/>
</dbReference>
<keyword evidence="4" id="KW-1133">Transmembrane helix</keyword>
<proteinExistence type="inferred from homology"/>
<dbReference type="GO" id="GO:0008234">
    <property type="term" value="F:cysteine-type peptidase activity"/>
    <property type="evidence" value="ECO:0007669"/>
    <property type="project" value="InterPro"/>
</dbReference>
<evidence type="ECO:0000313" key="6">
    <source>
        <dbReference type="EMBL" id="KAF8650187.1"/>
    </source>
</evidence>
<dbReference type="SUPFAM" id="SSF54001">
    <property type="entry name" value="Cysteine proteinases"/>
    <property type="match status" value="1"/>
</dbReference>
<keyword evidence="3" id="KW-0378">Hydrolase</keyword>
<dbReference type="AlphaFoldDB" id="A0A835A2M4"/>
<organism evidence="6 7">
    <name type="scientific">Digitaria exilis</name>
    <dbReference type="NCBI Taxonomy" id="1010633"/>
    <lineage>
        <taxon>Eukaryota</taxon>
        <taxon>Viridiplantae</taxon>
        <taxon>Streptophyta</taxon>
        <taxon>Embryophyta</taxon>
        <taxon>Tracheophyta</taxon>
        <taxon>Spermatophyta</taxon>
        <taxon>Magnoliopsida</taxon>
        <taxon>Liliopsida</taxon>
        <taxon>Poales</taxon>
        <taxon>Poaceae</taxon>
        <taxon>PACMAD clade</taxon>
        <taxon>Panicoideae</taxon>
        <taxon>Panicodae</taxon>
        <taxon>Paniceae</taxon>
        <taxon>Anthephorinae</taxon>
        <taxon>Digitaria</taxon>
    </lineage>
</organism>
<evidence type="ECO:0000256" key="4">
    <source>
        <dbReference type="SAM" id="Phobius"/>
    </source>
</evidence>
<keyword evidence="2" id="KW-0645">Protease</keyword>
<dbReference type="OrthoDB" id="691907at2759"/>
<keyword evidence="4" id="KW-0812">Transmembrane</keyword>
<keyword evidence="7" id="KW-1185">Reference proteome</keyword>
<evidence type="ECO:0000313" key="7">
    <source>
        <dbReference type="Proteomes" id="UP000636709"/>
    </source>
</evidence>
<sequence>MYNLHCILCDQYNLDLLVFYLSCFICCPQIFLAIHCSSHYCVYCINLIHNRIDILDSLAYFWIDTNPMDRHAVLLNKMPLVSAVFQKATGNKVLDFGKWKSTFIDVPKQAGPNDCMFFAWKYMEFWDGERLHCELNPMQVYVIVLLHFLLHALNQAELPEELDIYGIGGRKIQFDQSQ</sequence>
<reference evidence="6" key="1">
    <citation type="submission" date="2020-07" db="EMBL/GenBank/DDBJ databases">
        <title>Genome sequence and genetic diversity analysis of an under-domesticated orphan crop, white fonio (Digitaria exilis).</title>
        <authorList>
            <person name="Bennetzen J.L."/>
            <person name="Chen S."/>
            <person name="Ma X."/>
            <person name="Wang X."/>
            <person name="Yssel A.E.J."/>
            <person name="Chaluvadi S.R."/>
            <person name="Johnson M."/>
            <person name="Gangashetty P."/>
            <person name="Hamidou F."/>
            <person name="Sanogo M.D."/>
            <person name="Zwaenepoel A."/>
            <person name="Wallace J."/>
            <person name="Van De Peer Y."/>
            <person name="Van Deynze A."/>
        </authorList>
    </citation>
    <scope>NUCLEOTIDE SEQUENCE</scope>
    <source>
        <tissue evidence="6">Leaves</tissue>
    </source>
</reference>
<dbReference type="Pfam" id="PF02902">
    <property type="entry name" value="Peptidase_C48"/>
    <property type="match status" value="1"/>
</dbReference>
<feature type="transmembrane region" description="Helical" evidence="4">
    <location>
        <begin position="12"/>
        <end position="34"/>
    </location>
</feature>
<gene>
    <name evidence="6" type="ORF">HU200_064042</name>
</gene>
<name>A0A835A2M4_9POAL</name>
<comment type="similarity">
    <text evidence="1">Belongs to the peptidase C48 family.</text>
</comment>
<dbReference type="InterPro" id="IPR003653">
    <property type="entry name" value="Peptidase_C48_C"/>
</dbReference>
<evidence type="ECO:0000256" key="3">
    <source>
        <dbReference type="ARBA" id="ARBA00022801"/>
    </source>
</evidence>
<dbReference type="EMBL" id="JACEFO010002738">
    <property type="protein sequence ID" value="KAF8650187.1"/>
    <property type="molecule type" value="Genomic_DNA"/>
</dbReference>
<evidence type="ECO:0000256" key="2">
    <source>
        <dbReference type="ARBA" id="ARBA00022670"/>
    </source>
</evidence>
<accession>A0A835A2M4</accession>
<evidence type="ECO:0000259" key="5">
    <source>
        <dbReference type="Pfam" id="PF02902"/>
    </source>
</evidence>
<comment type="caution">
    <text evidence="6">The sequence shown here is derived from an EMBL/GenBank/DDBJ whole genome shotgun (WGS) entry which is preliminary data.</text>
</comment>
<dbReference type="Proteomes" id="UP000636709">
    <property type="component" value="Unassembled WGS sequence"/>
</dbReference>
<evidence type="ECO:0000256" key="1">
    <source>
        <dbReference type="ARBA" id="ARBA00005234"/>
    </source>
</evidence>
<dbReference type="Gene3D" id="3.40.395.10">
    <property type="entry name" value="Adenoviral Proteinase, Chain A"/>
    <property type="match status" value="1"/>
</dbReference>